<keyword evidence="9" id="KW-1185">Reference proteome</keyword>
<protein>
    <recommendedName>
        <fullName evidence="6">Ribonuclease VapC</fullName>
        <shortName evidence="6">RNase VapC</shortName>
        <ecNumber evidence="6">3.1.-.-</ecNumber>
    </recommendedName>
    <alternativeName>
        <fullName evidence="6">Toxin VapC</fullName>
    </alternativeName>
</protein>
<keyword evidence="4 6" id="KW-0378">Hydrolase</keyword>
<dbReference type="NCBIfam" id="TIGR00028">
    <property type="entry name" value="Mtu_PIN_fam"/>
    <property type="match status" value="1"/>
</dbReference>
<comment type="caution">
    <text evidence="6">Lacks conserved residue(s) required for the propagation of feature annotation.</text>
</comment>
<dbReference type="EC" id="3.1.-.-" evidence="6"/>
<evidence type="ECO:0000259" key="7">
    <source>
        <dbReference type="Pfam" id="PF01850"/>
    </source>
</evidence>
<comment type="function">
    <text evidence="6">Toxic component of a toxin-antitoxin (TA) system. An RNase.</text>
</comment>
<dbReference type="RefSeq" id="WP_212323315.1">
    <property type="nucleotide sequence ID" value="NZ_AP024463.1"/>
</dbReference>
<name>A0ABX7Y504_9ACTN</name>
<gene>
    <name evidence="6" type="primary">vapC</name>
    <name evidence="8" type="ORF">J5A65_13805</name>
</gene>
<evidence type="ECO:0000313" key="8">
    <source>
        <dbReference type="EMBL" id="QUC07968.1"/>
    </source>
</evidence>
<comment type="cofactor">
    <cofactor evidence="6">
        <name>Mg(2+)</name>
        <dbReference type="ChEBI" id="CHEBI:18420"/>
    </cofactor>
</comment>
<dbReference type="SUPFAM" id="SSF88723">
    <property type="entry name" value="PIN domain-like"/>
    <property type="match status" value="1"/>
</dbReference>
<feature type="domain" description="PIN" evidence="7">
    <location>
        <begin position="2"/>
        <end position="129"/>
    </location>
</feature>
<evidence type="ECO:0000256" key="5">
    <source>
        <dbReference type="ARBA" id="ARBA00022842"/>
    </source>
</evidence>
<dbReference type="InterPro" id="IPR029060">
    <property type="entry name" value="PIN-like_dom_sf"/>
</dbReference>
<keyword evidence="3 6" id="KW-0479">Metal-binding</keyword>
<evidence type="ECO:0000256" key="2">
    <source>
        <dbReference type="ARBA" id="ARBA00022722"/>
    </source>
</evidence>
<evidence type="ECO:0000256" key="3">
    <source>
        <dbReference type="ARBA" id="ARBA00022723"/>
    </source>
</evidence>
<comment type="similarity">
    <text evidence="6">Belongs to the PINc/VapC protein family.</text>
</comment>
<feature type="binding site" evidence="6">
    <location>
        <position position="5"/>
    </location>
    <ligand>
        <name>Mg(2+)</name>
        <dbReference type="ChEBI" id="CHEBI:18420"/>
    </ligand>
</feature>
<organism evidence="8 9">
    <name type="scientific">Arachnia rubra</name>
    <dbReference type="NCBI Taxonomy" id="1547448"/>
    <lineage>
        <taxon>Bacteria</taxon>
        <taxon>Bacillati</taxon>
        <taxon>Actinomycetota</taxon>
        <taxon>Actinomycetes</taxon>
        <taxon>Propionibacteriales</taxon>
        <taxon>Propionibacteriaceae</taxon>
        <taxon>Arachnia</taxon>
    </lineage>
</organism>
<keyword evidence="2 6" id="KW-0540">Nuclease</keyword>
<dbReference type="EMBL" id="CP072384">
    <property type="protein sequence ID" value="QUC07968.1"/>
    <property type="molecule type" value="Genomic_DNA"/>
</dbReference>
<reference evidence="8 9" key="1">
    <citation type="submission" date="2021-03" db="EMBL/GenBank/DDBJ databases">
        <title>Human Oral Microbial Genomes.</title>
        <authorList>
            <person name="Johnston C.D."/>
            <person name="Chen T."/>
            <person name="Dewhirst F.E."/>
        </authorList>
    </citation>
    <scope>NUCLEOTIDE SEQUENCE [LARGE SCALE GENOMIC DNA]</scope>
    <source>
        <strain evidence="8 9">DSMZ 100122</strain>
    </source>
</reference>
<dbReference type="Gene3D" id="3.40.50.1010">
    <property type="entry name" value="5'-nuclease"/>
    <property type="match status" value="1"/>
</dbReference>
<evidence type="ECO:0000313" key="9">
    <source>
        <dbReference type="Proteomes" id="UP000678513"/>
    </source>
</evidence>
<dbReference type="InterPro" id="IPR002716">
    <property type="entry name" value="PIN_dom"/>
</dbReference>
<dbReference type="InterPro" id="IPR006226">
    <property type="entry name" value="Mtu_PIN"/>
</dbReference>
<proteinExistence type="inferred from homology"/>
<keyword evidence="6" id="KW-0800">Toxin</keyword>
<keyword evidence="5 6" id="KW-0460">Magnesium</keyword>
<dbReference type="Proteomes" id="UP000678513">
    <property type="component" value="Chromosome"/>
</dbReference>
<accession>A0ABX7Y504</accession>
<keyword evidence="1 6" id="KW-1277">Toxin-antitoxin system</keyword>
<dbReference type="InterPro" id="IPR022907">
    <property type="entry name" value="VapC_family"/>
</dbReference>
<evidence type="ECO:0000256" key="6">
    <source>
        <dbReference type="HAMAP-Rule" id="MF_00265"/>
    </source>
</evidence>
<dbReference type="Pfam" id="PF01850">
    <property type="entry name" value="PIN"/>
    <property type="match status" value="1"/>
</dbReference>
<dbReference type="HAMAP" id="MF_00265">
    <property type="entry name" value="VapC_Nob1"/>
    <property type="match status" value="1"/>
</dbReference>
<sequence length="144" mass="15709">MIALDTNILVYAHREDSPHHTAALRVIQELTDAPGVFGIPWPCVSEFLAVTTHPRIYDPPSLLDVALDAIEQLTLLPKALLLGETSDYLRTLRGFGGPGMTGARLHEARIAAICLGHGVTELLTADRDYSPFPSLKTRNPLTQT</sequence>
<evidence type="ECO:0000256" key="4">
    <source>
        <dbReference type="ARBA" id="ARBA00022801"/>
    </source>
</evidence>
<evidence type="ECO:0000256" key="1">
    <source>
        <dbReference type="ARBA" id="ARBA00022649"/>
    </source>
</evidence>